<comment type="caution">
    <text evidence="2">The sequence shown here is derived from an EMBL/GenBank/DDBJ whole genome shotgun (WGS) entry which is preliminary data.</text>
</comment>
<feature type="compositionally biased region" description="Low complexity" evidence="1">
    <location>
        <begin position="57"/>
        <end position="67"/>
    </location>
</feature>
<feature type="region of interest" description="Disordered" evidence="1">
    <location>
        <begin position="388"/>
        <end position="414"/>
    </location>
</feature>
<protein>
    <submittedName>
        <fullName evidence="2">Uncharacterized protein</fullName>
    </submittedName>
</protein>
<feature type="compositionally biased region" description="Low complexity" evidence="1">
    <location>
        <begin position="78"/>
        <end position="88"/>
    </location>
</feature>
<feature type="compositionally biased region" description="Low complexity" evidence="1">
    <location>
        <begin position="343"/>
        <end position="355"/>
    </location>
</feature>
<feature type="compositionally biased region" description="Low complexity" evidence="1">
    <location>
        <begin position="203"/>
        <end position="214"/>
    </location>
</feature>
<sequence>MSAFLSMPYDSDSDSEEDLDFEPVSEASDGSESDSQAEEDEVMEDITDDVSGEHDSTPTTASTSKPAKATRKKRVDTAAGSGLSAALSDPKVTAGEGEGETAAITATATATATTTTISSTTTTTTITPPPATMTITGPTGAAEVSLVAAAVPAAESGDVANLPVPGEVVKKKKGPKKGTKYKKRTPAPDGSKPAPKAKKLTKKAAAAAAAEAEASQSQPIAPPVTDRFSFQNTQIDTDHPLETFRWPYSPFTAEFKSQHRARDKMAADLRHAVQEMTESNGRATWRLQELDHQLQASRQDLKTSLDEIQFRKSQLRDMSILAVDIVRKLSSPRPRATSLPRISPSSSSGAASGTESGSGGGGTGVYASSYHMSSSHLDSDRMNMDVDVDSAESAGEQYPTIRPHQRDPNALKGLNEGNVRSFLEKIRELERARHHVTV</sequence>
<feature type="region of interest" description="Disordered" evidence="1">
    <location>
        <begin position="332"/>
        <end position="367"/>
    </location>
</feature>
<name>A0A9P6RKI2_9FUNG</name>
<feature type="compositionally biased region" description="Acidic residues" evidence="1">
    <location>
        <begin position="11"/>
        <end position="50"/>
    </location>
</feature>
<dbReference type="Proteomes" id="UP000738325">
    <property type="component" value="Unassembled WGS sequence"/>
</dbReference>
<feature type="compositionally biased region" description="Low complexity" evidence="1">
    <location>
        <begin position="100"/>
        <end position="137"/>
    </location>
</feature>
<evidence type="ECO:0000313" key="2">
    <source>
        <dbReference type="EMBL" id="KAG0319272.1"/>
    </source>
</evidence>
<evidence type="ECO:0000256" key="1">
    <source>
        <dbReference type="SAM" id="MobiDB-lite"/>
    </source>
</evidence>
<dbReference type="EMBL" id="JAAAIP010000331">
    <property type="protein sequence ID" value="KAG0319272.1"/>
    <property type="molecule type" value="Genomic_DNA"/>
</dbReference>
<keyword evidence="3" id="KW-1185">Reference proteome</keyword>
<reference evidence="2" key="1">
    <citation type="journal article" date="2020" name="Fungal Divers.">
        <title>Resolving the Mortierellaceae phylogeny through synthesis of multi-gene phylogenetics and phylogenomics.</title>
        <authorList>
            <person name="Vandepol N."/>
            <person name="Liber J."/>
            <person name="Desiro A."/>
            <person name="Na H."/>
            <person name="Kennedy M."/>
            <person name="Barry K."/>
            <person name="Grigoriev I.V."/>
            <person name="Miller A.N."/>
            <person name="O'Donnell K."/>
            <person name="Stajich J.E."/>
            <person name="Bonito G."/>
        </authorList>
    </citation>
    <scope>NUCLEOTIDE SEQUENCE</scope>
    <source>
        <strain evidence="2">REB-010B</strain>
    </source>
</reference>
<dbReference type="AlphaFoldDB" id="A0A9P6RKI2"/>
<evidence type="ECO:0000313" key="3">
    <source>
        <dbReference type="Proteomes" id="UP000738325"/>
    </source>
</evidence>
<dbReference type="OrthoDB" id="2435257at2759"/>
<gene>
    <name evidence="2" type="ORF">BGZ99_005201</name>
</gene>
<feature type="region of interest" description="Disordered" evidence="1">
    <location>
        <begin position="158"/>
        <end position="225"/>
    </location>
</feature>
<proteinExistence type="predicted"/>
<accession>A0A9P6RKI2</accession>
<feature type="region of interest" description="Disordered" evidence="1">
    <location>
        <begin position="1"/>
        <end position="137"/>
    </location>
</feature>
<organism evidence="2 3">
    <name type="scientific">Dissophora globulifera</name>
    <dbReference type="NCBI Taxonomy" id="979702"/>
    <lineage>
        <taxon>Eukaryota</taxon>
        <taxon>Fungi</taxon>
        <taxon>Fungi incertae sedis</taxon>
        <taxon>Mucoromycota</taxon>
        <taxon>Mortierellomycotina</taxon>
        <taxon>Mortierellomycetes</taxon>
        <taxon>Mortierellales</taxon>
        <taxon>Mortierellaceae</taxon>
        <taxon>Dissophora</taxon>
    </lineage>
</organism>
<feature type="compositionally biased region" description="Basic residues" evidence="1">
    <location>
        <begin position="170"/>
        <end position="185"/>
    </location>
</feature>